<dbReference type="GO" id="GO:0006508">
    <property type="term" value="P:proteolysis"/>
    <property type="evidence" value="ECO:0007669"/>
    <property type="project" value="InterPro"/>
</dbReference>
<dbReference type="PANTHER" id="PTHR22946">
    <property type="entry name" value="DIENELACTONE HYDROLASE DOMAIN-CONTAINING PROTEIN-RELATED"/>
    <property type="match status" value="1"/>
</dbReference>
<organism evidence="2 3">
    <name type="scientific">Thermomonas fusca</name>
    <dbReference type="NCBI Taxonomy" id="215690"/>
    <lineage>
        <taxon>Bacteria</taxon>
        <taxon>Pseudomonadati</taxon>
        <taxon>Pseudomonadota</taxon>
        <taxon>Gammaproteobacteria</taxon>
        <taxon>Lysobacterales</taxon>
        <taxon>Lysobacteraceae</taxon>
        <taxon>Thermomonas</taxon>
    </lineage>
</organism>
<evidence type="ECO:0000259" key="1">
    <source>
        <dbReference type="Pfam" id="PF00326"/>
    </source>
</evidence>
<dbReference type="PANTHER" id="PTHR22946:SF5">
    <property type="entry name" value="PEPTIDASE S9 PROLYL OLIGOPEPTIDASE CATALYTIC DOMAIN-CONTAINING PROTEIN"/>
    <property type="match status" value="1"/>
</dbReference>
<name>A0A5R9PEQ4_9GAMM</name>
<dbReference type="AlphaFoldDB" id="A0A5R9PEQ4"/>
<dbReference type="STRING" id="1123377.GCA_000423885_01172"/>
<dbReference type="InterPro" id="IPR001375">
    <property type="entry name" value="Peptidase_S9_cat"/>
</dbReference>
<dbReference type="GO" id="GO:0008236">
    <property type="term" value="F:serine-type peptidase activity"/>
    <property type="evidence" value="ECO:0007669"/>
    <property type="project" value="InterPro"/>
</dbReference>
<comment type="caution">
    <text evidence="2">The sequence shown here is derived from an EMBL/GenBank/DDBJ whole genome shotgun (WGS) entry which is preliminary data.</text>
</comment>
<dbReference type="Proteomes" id="UP000308508">
    <property type="component" value="Unassembled WGS sequence"/>
</dbReference>
<sequence length="267" mass="29805">MDIHLNRFSIAVEPDDAVDATLLAPRPELPGILFVHGWGGNQEQDLSRAKQLAGLGSVCLTFDLRGHRAYAARKETITRAQNLHDLCATYDWLAGQPQVDAGAIALVGVSYGGYLAALLSELRPVRWLALRSPALYLDRDWDLPKARLHDDPELFRYRRREVEADDNRALRACAAFTGDVLLVQAEHDEIVPQPVIDNYARAFHSTRSLTRRLIPGADHGFSSKPAQRQYTEVLEAWMTEMIIGARSMIAAGKVRDDKQQRRAGQGL</sequence>
<evidence type="ECO:0000313" key="2">
    <source>
        <dbReference type="EMBL" id="TLX21981.1"/>
    </source>
</evidence>
<dbReference type="InterPro" id="IPR029058">
    <property type="entry name" value="AB_hydrolase_fold"/>
</dbReference>
<gene>
    <name evidence="2" type="ORF">E5S66_05485</name>
</gene>
<dbReference type="Gene3D" id="3.40.50.1820">
    <property type="entry name" value="alpha/beta hydrolase"/>
    <property type="match status" value="1"/>
</dbReference>
<feature type="domain" description="Peptidase S9 prolyl oligopeptidase catalytic" evidence="1">
    <location>
        <begin position="48"/>
        <end position="241"/>
    </location>
</feature>
<protein>
    <submittedName>
        <fullName evidence="2">Alpha/beta fold hydrolase</fullName>
    </submittedName>
</protein>
<proteinExistence type="predicted"/>
<dbReference type="EMBL" id="SROY01000002">
    <property type="protein sequence ID" value="TLX21981.1"/>
    <property type="molecule type" value="Genomic_DNA"/>
</dbReference>
<evidence type="ECO:0000313" key="3">
    <source>
        <dbReference type="Proteomes" id="UP000308508"/>
    </source>
</evidence>
<dbReference type="InterPro" id="IPR050261">
    <property type="entry name" value="FrsA_esterase"/>
</dbReference>
<dbReference type="SUPFAM" id="SSF53474">
    <property type="entry name" value="alpha/beta-Hydrolases"/>
    <property type="match status" value="1"/>
</dbReference>
<keyword evidence="3" id="KW-1185">Reference proteome</keyword>
<accession>A0A5R9PEQ4</accession>
<keyword evidence="2" id="KW-0378">Hydrolase</keyword>
<dbReference type="Pfam" id="PF00326">
    <property type="entry name" value="Peptidase_S9"/>
    <property type="match status" value="1"/>
</dbReference>
<reference evidence="2 3" key="1">
    <citation type="submission" date="2019-04" db="EMBL/GenBank/DDBJ databases">
        <authorList>
            <person name="Grouzdev D.S."/>
            <person name="Nazina T.N."/>
        </authorList>
    </citation>
    <scope>NUCLEOTIDE SEQUENCE [LARGE SCALE GENOMIC DNA]</scope>
    <source>
        <strain evidence="2 3">SHC 3-19</strain>
    </source>
</reference>
<dbReference type="RefSeq" id="WP_138348227.1">
    <property type="nucleotide sequence ID" value="NZ_SROY01000002.1"/>
</dbReference>